<protein>
    <submittedName>
        <fullName evidence="2">Uncharacterized protein</fullName>
    </submittedName>
</protein>
<feature type="region of interest" description="Disordered" evidence="1">
    <location>
        <begin position="25"/>
        <end position="67"/>
    </location>
</feature>
<dbReference type="AlphaFoldDB" id="A0A6J5CJ60"/>
<name>A0A6J5CJ60_9BURK</name>
<dbReference type="EMBL" id="CADIKB010000050">
    <property type="protein sequence ID" value="CAB3735479.1"/>
    <property type="molecule type" value="Genomic_DNA"/>
</dbReference>
<evidence type="ECO:0000313" key="2">
    <source>
        <dbReference type="EMBL" id="CAB3735479.1"/>
    </source>
</evidence>
<evidence type="ECO:0000313" key="3">
    <source>
        <dbReference type="Proteomes" id="UP000494249"/>
    </source>
</evidence>
<organism evidence="2 3">
    <name type="scientific">Paraburkholderia phenoliruptrix</name>
    <dbReference type="NCBI Taxonomy" id="252970"/>
    <lineage>
        <taxon>Bacteria</taxon>
        <taxon>Pseudomonadati</taxon>
        <taxon>Pseudomonadota</taxon>
        <taxon>Betaproteobacteria</taxon>
        <taxon>Burkholderiales</taxon>
        <taxon>Burkholderiaceae</taxon>
        <taxon>Paraburkholderia</taxon>
    </lineage>
</organism>
<sequence>MIDCIKIGPDALFAAVVLSPEWGSQYRQADGPGRRERSATVAPRDHGADVAATRATCEGGTEQMALL</sequence>
<dbReference type="Proteomes" id="UP000494249">
    <property type="component" value="Unassembled WGS sequence"/>
</dbReference>
<gene>
    <name evidence="2" type="ORF">LMG22037_05970</name>
</gene>
<evidence type="ECO:0000256" key="1">
    <source>
        <dbReference type="SAM" id="MobiDB-lite"/>
    </source>
</evidence>
<proteinExistence type="predicted"/>
<reference evidence="2 3" key="1">
    <citation type="submission" date="2020-04" db="EMBL/GenBank/DDBJ databases">
        <authorList>
            <person name="De Canck E."/>
        </authorList>
    </citation>
    <scope>NUCLEOTIDE SEQUENCE [LARGE SCALE GENOMIC DNA]</scope>
    <source>
        <strain evidence="2 3">LMG 22037</strain>
    </source>
</reference>
<feature type="compositionally biased region" description="Basic and acidic residues" evidence="1">
    <location>
        <begin position="32"/>
        <end position="48"/>
    </location>
</feature>
<accession>A0A6J5CJ60</accession>